<dbReference type="InterPro" id="IPR038695">
    <property type="entry name" value="Saro_0823-like_sf"/>
</dbReference>
<dbReference type="Pfam" id="PF02643">
    <property type="entry name" value="DUF192"/>
    <property type="match status" value="1"/>
</dbReference>
<name>A0A368N2J7_9EURY</name>
<reference evidence="3 4" key="1">
    <citation type="submission" date="2018-07" db="EMBL/GenBank/DDBJ databases">
        <title>Genome sequences of Haloplanus salinus JCM 18368T.</title>
        <authorList>
            <person name="Kim Y.B."/>
            <person name="Roh S.W."/>
        </authorList>
    </citation>
    <scope>NUCLEOTIDE SEQUENCE [LARGE SCALE GENOMIC DNA]</scope>
    <source>
        <strain evidence="3 4">JCM 18368</strain>
    </source>
</reference>
<dbReference type="AlphaFoldDB" id="A0A368N2J7"/>
<dbReference type="PANTHER" id="PTHR37953:SF1">
    <property type="entry name" value="UPF0127 PROTEIN MJ1496"/>
    <property type="match status" value="1"/>
</dbReference>
<sequence length="244" mass="27579">MTGNGQRPDAGRDCDGDLDRRQEQGLDQEQEEYGPTNQPLLPEGTIARRIIDRLKNPWVIAILIVVFVPMVVWVGYTVHADLNSPDYGTATIYDENGDYLASVEGNVAATWREQYTGLSNTDSLEDGHGMIFLHDTERERTYVMRDMAFPIDIIFIDKEGRITVIHHAELENRDHLTEYRGQSKYVLEVPYYWTTENGIDIGDTVEFRWGPPRTETGGISIASSSGPHNDVPINLERRPTANSP</sequence>
<evidence type="ECO:0000313" key="4">
    <source>
        <dbReference type="Proteomes" id="UP000252189"/>
    </source>
</evidence>
<dbReference type="Gene3D" id="2.60.120.1140">
    <property type="entry name" value="Protein of unknown function DUF192"/>
    <property type="match status" value="1"/>
</dbReference>
<dbReference type="PANTHER" id="PTHR37953">
    <property type="entry name" value="UPF0127 PROTEIN MJ1496"/>
    <property type="match status" value="1"/>
</dbReference>
<feature type="compositionally biased region" description="Basic and acidic residues" evidence="1">
    <location>
        <begin position="235"/>
        <end position="244"/>
    </location>
</feature>
<proteinExistence type="predicted"/>
<dbReference type="RefSeq" id="WP_114450779.1">
    <property type="nucleotide sequence ID" value="NZ_QPHM01000004.1"/>
</dbReference>
<keyword evidence="2" id="KW-0472">Membrane</keyword>
<comment type="caution">
    <text evidence="3">The sequence shown here is derived from an EMBL/GenBank/DDBJ whole genome shotgun (WGS) entry which is preliminary data.</text>
</comment>
<evidence type="ECO:0000256" key="1">
    <source>
        <dbReference type="SAM" id="MobiDB-lite"/>
    </source>
</evidence>
<feature type="transmembrane region" description="Helical" evidence="2">
    <location>
        <begin position="58"/>
        <end position="76"/>
    </location>
</feature>
<organism evidence="3 4">
    <name type="scientific">Haloplanus salinus</name>
    <dbReference type="NCBI Taxonomy" id="1126245"/>
    <lineage>
        <taxon>Archaea</taxon>
        <taxon>Methanobacteriati</taxon>
        <taxon>Methanobacteriota</taxon>
        <taxon>Stenosarchaea group</taxon>
        <taxon>Halobacteria</taxon>
        <taxon>Halobacteriales</taxon>
        <taxon>Haloferacaceae</taxon>
        <taxon>Haloplanus</taxon>
    </lineage>
</organism>
<dbReference type="OrthoDB" id="6763at2157"/>
<gene>
    <name evidence="3" type="ORF">DU504_17860</name>
</gene>
<accession>A0A368N2J7</accession>
<keyword evidence="2" id="KW-1133">Transmembrane helix</keyword>
<dbReference type="Proteomes" id="UP000252189">
    <property type="component" value="Unassembled WGS sequence"/>
</dbReference>
<evidence type="ECO:0000256" key="2">
    <source>
        <dbReference type="SAM" id="Phobius"/>
    </source>
</evidence>
<protein>
    <submittedName>
        <fullName evidence="3">DUF192 domain-containing protein</fullName>
    </submittedName>
</protein>
<keyword evidence="4" id="KW-1185">Reference proteome</keyword>
<feature type="compositionally biased region" description="Basic and acidic residues" evidence="1">
    <location>
        <begin position="9"/>
        <end position="24"/>
    </location>
</feature>
<evidence type="ECO:0000313" key="3">
    <source>
        <dbReference type="EMBL" id="RCU43751.1"/>
    </source>
</evidence>
<feature type="region of interest" description="Disordered" evidence="1">
    <location>
        <begin position="216"/>
        <end position="244"/>
    </location>
</feature>
<feature type="region of interest" description="Disordered" evidence="1">
    <location>
        <begin position="1"/>
        <end position="41"/>
    </location>
</feature>
<keyword evidence="2" id="KW-0812">Transmembrane</keyword>
<dbReference type="InterPro" id="IPR003795">
    <property type="entry name" value="DUF192"/>
</dbReference>
<dbReference type="EMBL" id="QPHM01000004">
    <property type="protein sequence ID" value="RCU43751.1"/>
    <property type="molecule type" value="Genomic_DNA"/>
</dbReference>